<dbReference type="AlphaFoldDB" id="A0A421NXD3"/>
<proteinExistence type="predicted"/>
<dbReference type="EMBL" id="MPBG01000018">
    <property type="protein sequence ID" value="RMI87558.1"/>
    <property type="molecule type" value="Genomic_DNA"/>
</dbReference>
<dbReference type="STRING" id="69896.S284_01710"/>
<gene>
    <name evidence="3" type="ORF">PSSA1_v1c4180</name>
    <name evidence="2" type="ORF">PSSA1_v1c4370</name>
    <name evidence="1" type="ORF">PSSA1_v1c7230</name>
</gene>
<evidence type="ECO:0000313" key="3">
    <source>
        <dbReference type="EMBL" id="RMI88689.1"/>
    </source>
</evidence>
<dbReference type="Proteomes" id="UP000283896">
    <property type="component" value="Unassembled WGS sequence"/>
</dbReference>
<dbReference type="KEGG" id="psol:S284_01710"/>
<comment type="caution">
    <text evidence="3">The sequence shown here is derived from an EMBL/GenBank/DDBJ whole genome shotgun (WGS) entry which is preliminary data.</text>
</comment>
<reference evidence="4" key="1">
    <citation type="submission" date="2016-11" db="EMBL/GenBank/DDBJ databases">
        <title>Genome sequence of Candidatus Phytoplasma solani strain SA-1.</title>
        <authorList>
            <person name="Haryono M."/>
            <person name="Samarzija I."/>
            <person name="Seruga Music M."/>
            <person name="Hogenhout S."/>
            <person name="Kuo C.-H."/>
        </authorList>
    </citation>
    <scope>NUCLEOTIDE SEQUENCE [LARGE SCALE GENOMIC DNA]</scope>
    <source>
        <strain evidence="4">SA-1</strain>
    </source>
</reference>
<accession>A0A421NXD3</accession>
<name>A0A421NXD3_9MOLU</name>
<protein>
    <submittedName>
        <fullName evidence="3">Uncharacterized protein</fullName>
    </submittedName>
</protein>
<keyword evidence="4" id="KW-1185">Reference proteome</keyword>
<evidence type="ECO:0000313" key="4">
    <source>
        <dbReference type="Proteomes" id="UP000283896"/>
    </source>
</evidence>
<dbReference type="EMBL" id="MPBG01000005">
    <property type="protein sequence ID" value="RMI88689.1"/>
    <property type="molecule type" value="Genomic_DNA"/>
</dbReference>
<reference evidence="3" key="2">
    <citation type="journal article" date="2019" name="Syst. Appl. Microbiol.">
        <title>The genome of 'Candidatus Phytoplasma solani' strain SA-1 is highly dynamic and prone to adopting foreign sequences.</title>
        <authorList>
            <person name="Music M.S."/>
            <person name="Samarzija I."/>
            <person name="Hogenhout S.A."/>
            <person name="Haryono M."/>
            <person name="Cho S.T."/>
            <person name="Kuo C.H."/>
        </authorList>
    </citation>
    <scope>NUCLEOTIDE SEQUENCE</scope>
    <source>
        <strain evidence="3">SA-1</strain>
    </source>
</reference>
<dbReference type="RefSeq" id="WP_023161293.1">
    <property type="nucleotide sequence ID" value="NZ_CP103786.1"/>
</dbReference>
<evidence type="ECO:0000313" key="1">
    <source>
        <dbReference type="EMBL" id="RMI87558.1"/>
    </source>
</evidence>
<organism evidence="3 4">
    <name type="scientific">Candidatus Phytoplasma solani</name>
    <dbReference type="NCBI Taxonomy" id="69896"/>
    <lineage>
        <taxon>Bacteria</taxon>
        <taxon>Bacillati</taxon>
        <taxon>Mycoplasmatota</taxon>
        <taxon>Mollicutes</taxon>
        <taxon>Acholeplasmatales</taxon>
        <taxon>Acholeplasmataceae</taxon>
        <taxon>Candidatus Phytoplasma</taxon>
        <taxon>16SrXII (Stolbur group)</taxon>
    </lineage>
</organism>
<dbReference type="EMBL" id="MPBG01000006">
    <property type="protein sequence ID" value="RMI88614.1"/>
    <property type="molecule type" value="Genomic_DNA"/>
</dbReference>
<sequence length="146" mass="17250">MMKNKINALKKKLTKLKCKNIEIIQNNESKIKEINFDFKGIYADSLQFLQIEFYPNANLKLIQCFCCRTDIEDKDFTYDFYDENNPKAIKVCSFTLVPKVFKYLKAIGNILQHEYFIPIMDVDEEITYNLMSTKTLYTKLTKGEIK</sequence>
<evidence type="ECO:0000313" key="2">
    <source>
        <dbReference type="EMBL" id="RMI88614.1"/>
    </source>
</evidence>